<comment type="similarity">
    <text evidence="3 11">Belongs to the FliG family.</text>
</comment>
<protein>
    <recommendedName>
        <fullName evidence="4 11">Flagellar motor switch protein FliG</fullName>
    </recommendedName>
</protein>
<evidence type="ECO:0000256" key="9">
    <source>
        <dbReference type="ARBA" id="ARBA00023143"/>
    </source>
</evidence>
<dbReference type="NCBIfam" id="TIGR00207">
    <property type="entry name" value="fliG"/>
    <property type="match status" value="1"/>
</dbReference>
<keyword evidence="6 11" id="KW-0145">Chemotaxis</keyword>
<dbReference type="Pfam" id="PF01706">
    <property type="entry name" value="FliG_C"/>
    <property type="match status" value="1"/>
</dbReference>
<evidence type="ECO:0000313" key="15">
    <source>
        <dbReference type="EMBL" id="BCX88162.1"/>
    </source>
</evidence>
<dbReference type="Pfam" id="PF14842">
    <property type="entry name" value="FliG_N"/>
    <property type="match status" value="1"/>
</dbReference>
<dbReference type="PRINTS" id="PR00954">
    <property type="entry name" value="FLGMOTORFLIG"/>
</dbReference>
<keyword evidence="16" id="KW-1185">Reference proteome</keyword>
<feature type="domain" description="Flagellar motor switch protein FliG middle" evidence="13">
    <location>
        <begin position="117"/>
        <end position="188"/>
    </location>
</feature>
<evidence type="ECO:0000256" key="8">
    <source>
        <dbReference type="ARBA" id="ARBA00023136"/>
    </source>
</evidence>
<dbReference type="PANTHER" id="PTHR30534">
    <property type="entry name" value="FLAGELLAR MOTOR SWITCH PROTEIN FLIG"/>
    <property type="match status" value="1"/>
</dbReference>
<dbReference type="KEGG" id="meiy:MIN45_P0530"/>
<dbReference type="Gene3D" id="1.10.220.30">
    <property type="match status" value="3"/>
</dbReference>
<dbReference type="InterPro" id="IPR028263">
    <property type="entry name" value="FliG_N"/>
</dbReference>
<keyword evidence="9 11" id="KW-0975">Bacterial flagellum</keyword>
<organism evidence="15 16">
    <name type="scientific">Methylomarinovum tepidoasis</name>
    <dbReference type="NCBI Taxonomy" id="2840183"/>
    <lineage>
        <taxon>Bacteria</taxon>
        <taxon>Pseudomonadati</taxon>
        <taxon>Pseudomonadota</taxon>
        <taxon>Gammaproteobacteria</taxon>
        <taxon>Methylococcales</taxon>
        <taxon>Methylothermaceae</taxon>
        <taxon>Methylomarinovum</taxon>
    </lineage>
</organism>
<keyword evidence="8 11" id="KW-0472">Membrane</keyword>
<keyword evidence="15" id="KW-0969">Cilium</keyword>
<evidence type="ECO:0000256" key="1">
    <source>
        <dbReference type="ARBA" id="ARBA00004117"/>
    </source>
</evidence>
<reference evidence="16" key="1">
    <citation type="journal article" date="2024" name="Int. J. Syst. Evol. Microbiol.">
        <title>Methylomarinovum tepidoasis sp. nov., a moderately thermophilic methanotroph of the family Methylothermaceae isolated from a deep-sea hydrothermal field.</title>
        <authorList>
            <person name="Hirayama H."/>
            <person name="Takaki Y."/>
            <person name="Abe M."/>
            <person name="Miyazaki M."/>
            <person name="Uematsu K."/>
            <person name="Matsui Y."/>
            <person name="Takai K."/>
        </authorList>
    </citation>
    <scope>NUCLEOTIDE SEQUENCE [LARGE SCALE GENOMIC DNA]</scope>
    <source>
        <strain evidence="16">IN45</strain>
    </source>
</reference>
<feature type="domain" description="Flagellar motor switch protein FliG C-terminal" evidence="12">
    <location>
        <begin position="218"/>
        <end position="325"/>
    </location>
</feature>
<dbReference type="FunFam" id="1.10.220.30:FF:000001">
    <property type="entry name" value="Flagellar motor switch protein FliG"/>
    <property type="match status" value="1"/>
</dbReference>
<proteinExistence type="inferred from homology"/>
<gene>
    <name evidence="15" type="ORF">MIN45_P0530</name>
</gene>
<evidence type="ECO:0000259" key="13">
    <source>
        <dbReference type="Pfam" id="PF14841"/>
    </source>
</evidence>
<dbReference type="InterPro" id="IPR011002">
    <property type="entry name" value="FliG_a-hlx"/>
</dbReference>
<dbReference type="EMBL" id="AP024718">
    <property type="protein sequence ID" value="BCX88162.1"/>
    <property type="molecule type" value="Genomic_DNA"/>
</dbReference>
<dbReference type="GO" id="GO:0071973">
    <property type="term" value="P:bacterial-type flagellum-dependent cell motility"/>
    <property type="evidence" value="ECO:0007669"/>
    <property type="project" value="InterPro"/>
</dbReference>
<evidence type="ECO:0000256" key="3">
    <source>
        <dbReference type="ARBA" id="ARBA00010299"/>
    </source>
</evidence>
<dbReference type="GO" id="GO:0009425">
    <property type="term" value="C:bacterial-type flagellum basal body"/>
    <property type="evidence" value="ECO:0007669"/>
    <property type="project" value="UniProtKB-SubCell"/>
</dbReference>
<evidence type="ECO:0000256" key="11">
    <source>
        <dbReference type="PIRNR" id="PIRNR003161"/>
    </source>
</evidence>
<evidence type="ECO:0000256" key="4">
    <source>
        <dbReference type="ARBA" id="ARBA00021870"/>
    </source>
</evidence>
<name>A0AAU9CKJ9_9GAMM</name>
<dbReference type="GO" id="GO:0006935">
    <property type="term" value="P:chemotaxis"/>
    <property type="evidence" value="ECO:0007669"/>
    <property type="project" value="UniProtKB-KW"/>
</dbReference>
<sequence>MAAIDDLSGTDRAGLLLLAVGQKHAAAVLKHLEPKEVQLLGMSMASLENIRGEMVEAVVEQFLEQIRDQTALGLNSDDYIRQVLTDALGEDRAGTVIDRILLSRNSRGIEQLKWMEPRAIAELIRLEHPQIIAIILSMLDPPLAAAVLGFLPEMMRPDIVMRIASLEAVQPDALKELDAIMEKQLSGKTMKSSTIGGIDRAAEILNMTESVVEAQIMEQMEDKAPDLAQLIQDKMFVFDDLAKLDDRSIQTLLRDVSTDTLLLALRGADEALKEKIFANMSRRAAEMLRDDLEAAPPAKLSEVEAAQKEILQIARRLADAGEIALGGGGDELI</sequence>
<evidence type="ECO:0000256" key="5">
    <source>
        <dbReference type="ARBA" id="ARBA00022475"/>
    </source>
</evidence>
<accession>A0AAU9CKJ9</accession>
<evidence type="ECO:0000256" key="6">
    <source>
        <dbReference type="ARBA" id="ARBA00022500"/>
    </source>
</evidence>
<evidence type="ECO:0000256" key="2">
    <source>
        <dbReference type="ARBA" id="ARBA00004515"/>
    </source>
</evidence>
<keyword evidence="15" id="KW-0966">Cell projection</keyword>
<dbReference type="GO" id="GO:0003774">
    <property type="term" value="F:cytoskeletal motor activity"/>
    <property type="evidence" value="ECO:0007669"/>
    <property type="project" value="InterPro"/>
</dbReference>
<keyword evidence="11" id="KW-0997">Cell inner membrane</keyword>
<keyword evidence="7 11" id="KW-0283">Flagellar rotation</keyword>
<evidence type="ECO:0000256" key="10">
    <source>
        <dbReference type="ARBA" id="ARBA00025598"/>
    </source>
</evidence>
<evidence type="ECO:0000259" key="14">
    <source>
        <dbReference type="Pfam" id="PF14842"/>
    </source>
</evidence>
<evidence type="ECO:0000256" key="7">
    <source>
        <dbReference type="ARBA" id="ARBA00022779"/>
    </source>
</evidence>
<dbReference type="GO" id="GO:0005886">
    <property type="term" value="C:plasma membrane"/>
    <property type="evidence" value="ECO:0007669"/>
    <property type="project" value="UniProtKB-SubCell"/>
</dbReference>
<feature type="domain" description="Flagellar motor switch protein FliG N-terminal" evidence="14">
    <location>
        <begin position="7"/>
        <end position="108"/>
    </location>
</feature>
<dbReference type="InterPro" id="IPR032779">
    <property type="entry name" value="FliG_M"/>
</dbReference>
<evidence type="ECO:0000259" key="12">
    <source>
        <dbReference type="Pfam" id="PF01706"/>
    </source>
</evidence>
<evidence type="ECO:0000313" key="16">
    <source>
        <dbReference type="Proteomes" id="UP001321450"/>
    </source>
</evidence>
<dbReference type="Pfam" id="PF14841">
    <property type="entry name" value="FliG_M"/>
    <property type="match status" value="1"/>
</dbReference>
<keyword evidence="5 11" id="KW-1003">Cell membrane</keyword>
<dbReference type="InterPro" id="IPR023087">
    <property type="entry name" value="Flg_Motor_Flig_C"/>
</dbReference>
<comment type="subcellular location">
    <subcellularLocation>
        <location evidence="1 11">Bacterial flagellum basal body</location>
    </subcellularLocation>
    <subcellularLocation>
        <location evidence="2 11">Cell inner membrane</location>
        <topology evidence="2 11">Peripheral membrane protein</topology>
        <orientation evidence="2 11">Cytoplasmic side</orientation>
    </subcellularLocation>
</comment>
<dbReference type="AlphaFoldDB" id="A0AAU9CKJ9"/>
<dbReference type="SUPFAM" id="SSF48029">
    <property type="entry name" value="FliG"/>
    <property type="match status" value="2"/>
</dbReference>
<dbReference type="PIRSF" id="PIRSF003161">
    <property type="entry name" value="FliG"/>
    <property type="match status" value="1"/>
</dbReference>
<dbReference type="InterPro" id="IPR000090">
    <property type="entry name" value="Flg_Motor_Flig"/>
</dbReference>
<comment type="function">
    <text evidence="10 11">FliG is one of three proteins (FliG, FliN, FliM) that forms the rotor-mounted switch complex (C ring), located at the base of the basal body. This complex interacts with the CheY and CheZ chemotaxis proteins, in addition to contacting components of the motor that determine the direction of flagellar rotation.</text>
</comment>
<dbReference type="RefSeq" id="WP_286293234.1">
    <property type="nucleotide sequence ID" value="NZ_AP024718.1"/>
</dbReference>
<dbReference type="PANTHER" id="PTHR30534:SF0">
    <property type="entry name" value="FLAGELLAR MOTOR SWITCH PROTEIN FLIG"/>
    <property type="match status" value="1"/>
</dbReference>
<keyword evidence="15" id="KW-0282">Flagellum</keyword>
<dbReference type="Proteomes" id="UP001321450">
    <property type="component" value="Chromosome"/>
</dbReference>